<dbReference type="InterPro" id="IPR001792">
    <property type="entry name" value="Acylphosphatase-like_dom"/>
</dbReference>
<dbReference type="PROSITE" id="PS51160">
    <property type="entry name" value="ACYLPHOSPHATASE_3"/>
    <property type="match status" value="1"/>
</dbReference>
<comment type="catalytic activity">
    <reaction evidence="3 4">
        <text>an acyl phosphate + H2O = a carboxylate + phosphate + H(+)</text>
        <dbReference type="Rhea" id="RHEA:14965"/>
        <dbReference type="ChEBI" id="CHEBI:15377"/>
        <dbReference type="ChEBI" id="CHEBI:15378"/>
        <dbReference type="ChEBI" id="CHEBI:29067"/>
        <dbReference type="ChEBI" id="CHEBI:43474"/>
        <dbReference type="ChEBI" id="CHEBI:59918"/>
        <dbReference type="EC" id="3.6.1.7"/>
    </reaction>
</comment>
<dbReference type="EMBL" id="FOGG01000035">
    <property type="protein sequence ID" value="SES14190.1"/>
    <property type="molecule type" value="Genomic_DNA"/>
</dbReference>
<dbReference type="OrthoDB" id="9808093at2"/>
<dbReference type="InterPro" id="IPR036046">
    <property type="entry name" value="Acylphosphatase-like_dom_sf"/>
</dbReference>
<dbReference type="Proteomes" id="UP000199572">
    <property type="component" value="Unassembled WGS sequence"/>
</dbReference>
<reference evidence="7 8" key="1">
    <citation type="submission" date="2016-10" db="EMBL/GenBank/DDBJ databases">
        <authorList>
            <person name="de Groot N.N."/>
        </authorList>
    </citation>
    <scope>NUCLEOTIDE SEQUENCE [LARGE SCALE GENOMIC DNA]</scope>
    <source>
        <strain evidence="7 8">DSM 18610</strain>
    </source>
</reference>
<accession>A0A1H9UXB6</accession>
<dbReference type="Gene3D" id="3.30.70.100">
    <property type="match status" value="1"/>
</dbReference>
<evidence type="ECO:0000256" key="5">
    <source>
        <dbReference type="RuleBase" id="RU004168"/>
    </source>
</evidence>
<evidence type="ECO:0000256" key="2">
    <source>
        <dbReference type="ARBA" id="ARBA00012150"/>
    </source>
</evidence>
<gene>
    <name evidence="7" type="ORF">SAMN04488023_13515</name>
</gene>
<dbReference type="SUPFAM" id="SSF54975">
    <property type="entry name" value="Acylphosphatase/BLUF domain-like"/>
    <property type="match status" value="1"/>
</dbReference>
<proteinExistence type="inferred from homology"/>
<dbReference type="AlphaFoldDB" id="A0A1H9UXB6"/>
<dbReference type="EC" id="3.6.1.7" evidence="2 4"/>
<dbReference type="STRING" id="390241.SAMN04488023_13515"/>
<evidence type="ECO:0000256" key="3">
    <source>
        <dbReference type="ARBA" id="ARBA00047645"/>
    </source>
</evidence>
<protein>
    <recommendedName>
        <fullName evidence="2 4">acylphosphatase</fullName>
        <ecNumber evidence="2 4">3.6.1.7</ecNumber>
    </recommendedName>
</protein>
<evidence type="ECO:0000259" key="6">
    <source>
        <dbReference type="PROSITE" id="PS51160"/>
    </source>
</evidence>
<comment type="similarity">
    <text evidence="1 5">Belongs to the acylphosphatase family.</text>
</comment>
<dbReference type="InterPro" id="IPR017968">
    <property type="entry name" value="Acylphosphatase_CS"/>
</dbReference>
<dbReference type="RefSeq" id="WP_090887897.1">
    <property type="nucleotide sequence ID" value="NZ_FOGG01000035.1"/>
</dbReference>
<dbReference type="Pfam" id="PF00708">
    <property type="entry name" value="Acylphosphatase"/>
    <property type="match status" value="1"/>
</dbReference>
<evidence type="ECO:0000313" key="8">
    <source>
        <dbReference type="Proteomes" id="UP000199572"/>
    </source>
</evidence>
<dbReference type="InterPro" id="IPR020456">
    <property type="entry name" value="Acylphosphatase"/>
</dbReference>
<keyword evidence="4" id="KW-0378">Hydrolase</keyword>
<sequence length="106" mass="11835">MSKQREHPASSGLKHLNIVVTGKVQGVFFRASTKAVADQMGIKGLVKNQKDGTVYIEAEGKPLMLDAFLDWCKEGPEKAKVEEVTVTEAELKDFKNFDVVKKNLLW</sequence>
<feature type="active site" evidence="4">
    <location>
        <position position="30"/>
    </location>
</feature>
<dbReference type="PROSITE" id="PS00150">
    <property type="entry name" value="ACYLPHOSPHATASE_1"/>
    <property type="match status" value="1"/>
</dbReference>
<dbReference type="PANTHER" id="PTHR47268:SF4">
    <property type="entry name" value="ACYLPHOSPHATASE"/>
    <property type="match status" value="1"/>
</dbReference>
<evidence type="ECO:0000313" key="7">
    <source>
        <dbReference type="EMBL" id="SES14190.1"/>
    </source>
</evidence>
<feature type="active site" evidence="4">
    <location>
        <position position="48"/>
    </location>
</feature>
<organism evidence="7 8">
    <name type="scientific">Pedobacter rhizosphaerae</name>
    <dbReference type="NCBI Taxonomy" id="390241"/>
    <lineage>
        <taxon>Bacteria</taxon>
        <taxon>Pseudomonadati</taxon>
        <taxon>Bacteroidota</taxon>
        <taxon>Sphingobacteriia</taxon>
        <taxon>Sphingobacteriales</taxon>
        <taxon>Sphingobacteriaceae</taxon>
        <taxon>Pedobacter</taxon>
    </lineage>
</organism>
<evidence type="ECO:0000256" key="4">
    <source>
        <dbReference type="PROSITE-ProRule" id="PRU00520"/>
    </source>
</evidence>
<keyword evidence="8" id="KW-1185">Reference proteome</keyword>
<name>A0A1H9UXB6_9SPHI</name>
<evidence type="ECO:0000256" key="1">
    <source>
        <dbReference type="ARBA" id="ARBA00005614"/>
    </source>
</evidence>
<dbReference type="PANTHER" id="PTHR47268">
    <property type="entry name" value="ACYLPHOSPHATASE"/>
    <property type="match status" value="1"/>
</dbReference>
<feature type="domain" description="Acylphosphatase-like" evidence="6">
    <location>
        <begin position="15"/>
        <end position="101"/>
    </location>
</feature>
<dbReference type="GO" id="GO:0003998">
    <property type="term" value="F:acylphosphatase activity"/>
    <property type="evidence" value="ECO:0007669"/>
    <property type="project" value="UniProtKB-EC"/>
</dbReference>